<dbReference type="Gene3D" id="1.10.150.20">
    <property type="entry name" value="5' to 3' exonuclease, C-terminal subdomain"/>
    <property type="match status" value="1"/>
</dbReference>
<evidence type="ECO:0000313" key="1">
    <source>
        <dbReference type="EMBL" id="MBK9716931.1"/>
    </source>
</evidence>
<protein>
    <submittedName>
        <fullName evidence="1">Helix-hairpin-helix domain-containing protein</fullName>
    </submittedName>
</protein>
<comment type="caution">
    <text evidence="1">The sequence shown here is derived from an EMBL/GenBank/DDBJ whole genome shotgun (WGS) entry which is preliminary data.</text>
</comment>
<dbReference type="Proteomes" id="UP000808349">
    <property type="component" value="Unassembled WGS sequence"/>
</dbReference>
<evidence type="ECO:0000313" key="2">
    <source>
        <dbReference type="Proteomes" id="UP000808349"/>
    </source>
</evidence>
<dbReference type="EMBL" id="JADKFW010000004">
    <property type="protein sequence ID" value="MBK9716931.1"/>
    <property type="molecule type" value="Genomic_DNA"/>
</dbReference>
<name>A0A9D7S8N8_9BACT</name>
<organism evidence="1 2">
    <name type="scientific">Candidatus Defluviibacterium haderslevense</name>
    <dbReference type="NCBI Taxonomy" id="2981993"/>
    <lineage>
        <taxon>Bacteria</taxon>
        <taxon>Pseudomonadati</taxon>
        <taxon>Bacteroidota</taxon>
        <taxon>Saprospiria</taxon>
        <taxon>Saprospirales</taxon>
        <taxon>Saprospiraceae</taxon>
        <taxon>Candidatus Defluviibacterium</taxon>
    </lineage>
</organism>
<gene>
    <name evidence="1" type="ORF">IPO85_05340</name>
</gene>
<sequence>MPDPLIYKNKVLKQFQTIPSVGKACAMDLWNIGLRDISELKNKNPLELYQKLNSISGVTHDICMLYTFRCAVYYATEDHHDPDKLKWWNWKNTMYNNG</sequence>
<accession>A0A9D7S8N8</accession>
<proteinExistence type="predicted"/>
<dbReference type="AlphaFoldDB" id="A0A9D7S8N8"/>
<dbReference type="InterPro" id="IPR021725">
    <property type="entry name" value="Cdd1"/>
</dbReference>
<reference evidence="1 2" key="1">
    <citation type="submission" date="2020-10" db="EMBL/GenBank/DDBJ databases">
        <title>Connecting structure to function with the recovery of over 1000 high-quality activated sludge metagenome-assembled genomes encoding full-length rRNA genes using long-read sequencing.</title>
        <authorList>
            <person name="Singleton C.M."/>
            <person name="Petriglieri F."/>
            <person name="Kristensen J.M."/>
            <person name="Kirkegaard R.H."/>
            <person name="Michaelsen T.Y."/>
            <person name="Andersen M.H."/>
            <person name="Karst S.M."/>
            <person name="Dueholm M.S."/>
            <person name="Nielsen P.H."/>
            <person name="Albertsen M."/>
        </authorList>
    </citation>
    <scope>NUCLEOTIDE SEQUENCE [LARGE SCALE GENOMIC DNA]</scope>
    <source>
        <strain evidence="1">Ribe_18-Q3-R11-54_BAT3C.373</strain>
    </source>
</reference>
<dbReference type="SUPFAM" id="SSF81585">
    <property type="entry name" value="PsbU/PolX domain-like"/>
    <property type="match status" value="1"/>
</dbReference>
<dbReference type="Pfam" id="PF11731">
    <property type="entry name" value="Cdd1"/>
    <property type="match status" value="1"/>
</dbReference>